<organism evidence="2 3">
    <name type="scientific">Burkholderia cepacia</name>
    <name type="common">Pseudomonas cepacia</name>
    <dbReference type="NCBI Taxonomy" id="292"/>
    <lineage>
        <taxon>Bacteria</taxon>
        <taxon>Pseudomonadati</taxon>
        <taxon>Pseudomonadota</taxon>
        <taxon>Betaproteobacteria</taxon>
        <taxon>Burkholderiales</taxon>
        <taxon>Burkholderiaceae</taxon>
        <taxon>Burkholderia</taxon>
        <taxon>Burkholderia cepacia complex</taxon>
    </lineage>
</organism>
<dbReference type="Proteomes" id="UP000298234">
    <property type="component" value="Unassembled WGS sequence"/>
</dbReference>
<dbReference type="EMBL" id="SNSQ01000035">
    <property type="protein sequence ID" value="TEU41670.1"/>
    <property type="molecule type" value="Genomic_DNA"/>
</dbReference>
<accession>A0AAX2RKR6</accession>
<reference evidence="2 3" key="1">
    <citation type="submission" date="2019-03" db="EMBL/GenBank/DDBJ databases">
        <title>Burkholderia cepacia outbreak.</title>
        <authorList>
            <person name="Farzana R."/>
            <person name="Walsh T.R."/>
        </authorList>
    </citation>
    <scope>NUCLEOTIDE SEQUENCE [LARGE SCALE GENOMIC DNA]</scope>
    <source>
        <strain evidence="3">d13</strain>
    </source>
</reference>
<evidence type="ECO:0000313" key="2">
    <source>
        <dbReference type="EMBL" id="TEU41670.1"/>
    </source>
</evidence>
<gene>
    <name evidence="2" type="ORF">E3D37_27035</name>
</gene>
<evidence type="ECO:0000313" key="3">
    <source>
        <dbReference type="Proteomes" id="UP000298234"/>
    </source>
</evidence>
<dbReference type="AlphaFoldDB" id="A0AAX2RKR6"/>
<protein>
    <submittedName>
        <fullName evidence="2">Shufflon system plasmid conjugative transfer pilus tip adhesin PilV</fullName>
    </submittedName>
</protein>
<dbReference type="RefSeq" id="WP_134256883.1">
    <property type="nucleotide sequence ID" value="NZ_SNSG01000032.1"/>
</dbReference>
<sequence>MALRFRRILAGSRARQRGLYDLMSLGIGATIAIAFATVGLWEKRQEMLSEQMAAQGGVLLDIGNLISGKYLALYYSNLVNGTAIPGVANEYAPTMAELQAINVIPAGFSTTSAYGFPYQVSLAKVPAGCIAPACDIAGKVYIGGAATDPSTGKPLILADGAAAIGGDGGYSDTVTPGTITGMNGSWTDANPLGAVAGVLAMRVGYGSSGWAAFVRRDGSLPMEGDLNFKGTTGTLHNITNAATVNAQNVVTPAGNSVQIGNSFLYGDGSNSAIRQNGALYVQNTTGTAPADVNAASVNASGNVNANGTIWSNGQITTNSNVYLASNAATVIGGGQLNVNANGPLYLNPWSGGQTIIGGGGGSGQLVVAGRLYANEYIQPNGWASEGAGCSPNGLIATSGSGPLFCQNGVWTAPGGGGSAVAYCKSNSCGITLPSAGTWDIFGVAYSQQSAWAGATFTINGAVVDTNRNWGDQDGTGYGVMSGAYRIAVGGPTYIPASTSWGSAWGDFTINLHATKE</sequence>
<comment type="caution">
    <text evidence="2">The sequence shown here is derived from an EMBL/GenBank/DDBJ whole genome shotgun (WGS) entry which is preliminary data.</text>
</comment>
<evidence type="ECO:0000256" key="1">
    <source>
        <dbReference type="SAM" id="Phobius"/>
    </source>
</evidence>
<keyword evidence="1" id="KW-0472">Membrane</keyword>
<name>A0AAX2RKR6_BURCE</name>
<feature type="transmembrane region" description="Helical" evidence="1">
    <location>
        <begin position="20"/>
        <end position="41"/>
    </location>
</feature>
<keyword evidence="1" id="KW-0812">Transmembrane</keyword>
<keyword evidence="1" id="KW-1133">Transmembrane helix</keyword>
<proteinExistence type="predicted"/>